<dbReference type="Pfam" id="PF00628">
    <property type="entry name" value="PHD"/>
    <property type="match status" value="1"/>
</dbReference>
<dbReference type="PANTHER" id="PTHR47527">
    <property type="entry name" value="RING/FYVE/PHD ZINC FINGER SUPERFAMILY PROTEIN"/>
    <property type="match status" value="1"/>
</dbReference>
<dbReference type="EMBL" id="CM007371">
    <property type="protein sequence ID" value="OIW02894.1"/>
    <property type="molecule type" value="Genomic_DNA"/>
</dbReference>
<dbReference type="InterPro" id="IPR011011">
    <property type="entry name" value="Znf_FYVE_PHD"/>
</dbReference>
<feature type="compositionally biased region" description="Polar residues" evidence="5">
    <location>
        <begin position="751"/>
        <end position="780"/>
    </location>
</feature>
<dbReference type="Pfam" id="PF01273">
    <property type="entry name" value="LBP_BPI_CETP"/>
    <property type="match status" value="1"/>
</dbReference>
<evidence type="ECO:0000256" key="2">
    <source>
        <dbReference type="ARBA" id="ARBA00022771"/>
    </source>
</evidence>
<dbReference type="AlphaFoldDB" id="A0A4P1R5Z8"/>
<feature type="domain" description="PHD-type" evidence="6">
    <location>
        <begin position="683"/>
        <end position="736"/>
    </location>
</feature>
<feature type="compositionally biased region" description="Polar residues" evidence="5">
    <location>
        <begin position="450"/>
        <end position="468"/>
    </location>
</feature>
<dbReference type="GO" id="GO:0008289">
    <property type="term" value="F:lipid binding"/>
    <property type="evidence" value="ECO:0007669"/>
    <property type="project" value="InterPro"/>
</dbReference>
<dbReference type="Gramene" id="OIW02894">
    <property type="protein sequence ID" value="OIW02894"/>
    <property type="gene ID" value="TanjilG_29670"/>
</dbReference>
<dbReference type="InterPro" id="IPR043151">
    <property type="entry name" value="BAH_sf"/>
</dbReference>
<dbReference type="InterPro" id="IPR001124">
    <property type="entry name" value="Lipid-bd_serum_glycop_C"/>
</dbReference>
<dbReference type="Gene3D" id="2.30.30.490">
    <property type="match status" value="1"/>
</dbReference>
<dbReference type="Gene3D" id="3.15.10.10">
    <property type="entry name" value="Bactericidal permeability-increasing protein, domain 1"/>
    <property type="match status" value="1"/>
</dbReference>
<dbReference type="Gene3D" id="3.30.40.10">
    <property type="entry name" value="Zinc/RING finger domain, C3HC4 (zinc finger)"/>
    <property type="match status" value="1"/>
</dbReference>
<evidence type="ECO:0000313" key="8">
    <source>
        <dbReference type="EMBL" id="OIW02894.1"/>
    </source>
</evidence>
<organism evidence="8 9">
    <name type="scientific">Lupinus angustifolius</name>
    <name type="common">Narrow-leaved blue lupine</name>
    <dbReference type="NCBI Taxonomy" id="3871"/>
    <lineage>
        <taxon>Eukaryota</taxon>
        <taxon>Viridiplantae</taxon>
        <taxon>Streptophyta</taxon>
        <taxon>Embryophyta</taxon>
        <taxon>Tracheophyta</taxon>
        <taxon>Spermatophyta</taxon>
        <taxon>Magnoliopsida</taxon>
        <taxon>eudicotyledons</taxon>
        <taxon>Gunneridae</taxon>
        <taxon>Pentapetalae</taxon>
        <taxon>rosids</taxon>
        <taxon>fabids</taxon>
        <taxon>Fabales</taxon>
        <taxon>Fabaceae</taxon>
        <taxon>Papilionoideae</taxon>
        <taxon>50 kb inversion clade</taxon>
        <taxon>genistoids sensu lato</taxon>
        <taxon>core genistoids</taxon>
        <taxon>Genisteae</taxon>
        <taxon>Lupinus</taxon>
    </lineage>
</organism>
<dbReference type="SUPFAM" id="SSF57903">
    <property type="entry name" value="FYVE/PHD zinc finger"/>
    <property type="match status" value="1"/>
</dbReference>
<evidence type="ECO:0000256" key="3">
    <source>
        <dbReference type="ARBA" id="ARBA00022833"/>
    </source>
</evidence>
<gene>
    <name evidence="8" type="ORF">TanjilG_29670</name>
</gene>
<feature type="region of interest" description="Disordered" evidence="5">
    <location>
        <begin position="450"/>
        <end position="474"/>
    </location>
</feature>
<accession>A0A4P1R5Z8</accession>
<dbReference type="PANTHER" id="PTHR47527:SF3">
    <property type="entry name" value="RING_FYVE_PHD ZINC FINGER SUPERFAMILY PROTEIN"/>
    <property type="match status" value="1"/>
</dbReference>
<evidence type="ECO:0008006" key="10">
    <source>
        <dbReference type="Google" id="ProtNLM"/>
    </source>
</evidence>
<dbReference type="InterPro" id="IPR013083">
    <property type="entry name" value="Znf_RING/FYVE/PHD"/>
</dbReference>
<feature type="region of interest" description="Disordered" evidence="5">
    <location>
        <begin position="748"/>
        <end position="780"/>
    </location>
</feature>
<keyword evidence="2 4" id="KW-0863">Zinc-finger</keyword>
<feature type="region of interest" description="Disordered" evidence="5">
    <location>
        <begin position="932"/>
        <end position="955"/>
    </location>
</feature>
<dbReference type="GO" id="GO:0008270">
    <property type="term" value="F:zinc ion binding"/>
    <property type="evidence" value="ECO:0007669"/>
    <property type="project" value="UniProtKB-KW"/>
</dbReference>
<evidence type="ECO:0000256" key="5">
    <source>
        <dbReference type="SAM" id="MobiDB-lite"/>
    </source>
</evidence>
<evidence type="ECO:0000259" key="7">
    <source>
        <dbReference type="PROSITE" id="PS51038"/>
    </source>
</evidence>
<dbReference type="Pfam" id="PF02886">
    <property type="entry name" value="LBP_BPI_CETP_C"/>
    <property type="match status" value="1"/>
</dbReference>
<dbReference type="SMART" id="SM00249">
    <property type="entry name" value="PHD"/>
    <property type="match status" value="1"/>
</dbReference>
<feature type="compositionally biased region" description="Polar residues" evidence="5">
    <location>
        <begin position="792"/>
        <end position="803"/>
    </location>
</feature>
<feature type="region of interest" description="Disordered" evidence="5">
    <location>
        <begin position="792"/>
        <end position="814"/>
    </location>
</feature>
<dbReference type="GO" id="GO:0003682">
    <property type="term" value="F:chromatin binding"/>
    <property type="evidence" value="ECO:0007669"/>
    <property type="project" value="InterPro"/>
</dbReference>
<dbReference type="SMART" id="SM00328">
    <property type="entry name" value="BPI1"/>
    <property type="match status" value="1"/>
</dbReference>
<keyword evidence="9" id="KW-1185">Reference proteome</keyword>
<dbReference type="InterPro" id="IPR001965">
    <property type="entry name" value="Znf_PHD"/>
</dbReference>
<dbReference type="STRING" id="3871.A0A4P1R5Z8"/>
<dbReference type="InterPro" id="IPR017942">
    <property type="entry name" value="Lipid-bd_serum_glycop_N"/>
</dbReference>
<dbReference type="Gene3D" id="3.15.20.10">
    <property type="entry name" value="Bactericidal permeability-increasing protein, domain 2"/>
    <property type="match status" value="1"/>
</dbReference>
<dbReference type="CDD" id="cd15489">
    <property type="entry name" value="PHD_SF"/>
    <property type="match status" value="1"/>
</dbReference>
<dbReference type="InterPro" id="IPR019786">
    <property type="entry name" value="Zinc_finger_PHD-type_CS"/>
</dbReference>
<dbReference type="InterPro" id="IPR019787">
    <property type="entry name" value="Znf_PHD-finger"/>
</dbReference>
<name>A0A4P1R5Z8_LUPAN</name>
<evidence type="ECO:0000256" key="1">
    <source>
        <dbReference type="ARBA" id="ARBA00022723"/>
    </source>
</evidence>
<feature type="domain" description="BAH" evidence="7">
    <location>
        <begin position="999"/>
        <end position="1126"/>
    </location>
</feature>
<dbReference type="InterPro" id="IPR001025">
    <property type="entry name" value="BAH_dom"/>
</dbReference>
<evidence type="ECO:0000256" key="4">
    <source>
        <dbReference type="PROSITE-ProRule" id="PRU00146"/>
    </source>
</evidence>
<dbReference type="InterPro" id="IPR017943">
    <property type="entry name" value="Bactericidal_perm-incr_a/b_dom"/>
</dbReference>
<dbReference type="PROSITE" id="PS51038">
    <property type="entry name" value="BAH"/>
    <property type="match status" value="1"/>
</dbReference>
<protein>
    <recommendedName>
        <fullName evidence="10">PHD-type domain-containing protein</fullName>
    </recommendedName>
</protein>
<dbReference type="SUPFAM" id="SSF55394">
    <property type="entry name" value="Bactericidal permeability-increasing protein, BPI"/>
    <property type="match status" value="2"/>
</dbReference>
<evidence type="ECO:0000259" key="6">
    <source>
        <dbReference type="PROSITE" id="PS50016"/>
    </source>
</evidence>
<keyword evidence="3" id="KW-0862">Zinc</keyword>
<dbReference type="SMART" id="SM00329">
    <property type="entry name" value="BPI2"/>
    <property type="match status" value="1"/>
</dbReference>
<evidence type="ECO:0000313" key="9">
    <source>
        <dbReference type="Proteomes" id="UP000188354"/>
    </source>
</evidence>
<dbReference type="PROSITE" id="PS50016">
    <property type="entry name" value="ZF_PHD_2"/>
    <property type="match status" value="1"/>
</dbReference>
<sequence length="1127" mass="121743">MFTKSSQGSTPEKSMAPTILFLLLSPLFISTNIVGLKQHHDDGFISVVISDKGLDFAKDFLIEQAIASIVPSQLPDIEKKVKVPLVGKAQVILSEITIKDIQINTSSVKIGELGIVLVVSGATADLTMNWRYTARTSLVPIGISDSGKATVKAEDLQVGLTVNLKNQEGTLKLILLDYGCHVGDLSIKLSGGAAWLYQVLVDAFEGNIASAVEEAISKKIREGIAQFDTLLQSLPKMVSFDKTSFLNVSFVDNPVLTNSSIELEINGLFTGRSKVLVPQTYYRGSEISVPRGGSPRMIEISVHENVLNSASSVYFTADSMQWIVDEIPDQALLNTAEWRFIVPQLYKQYPNADMNLNVSVSSAPVIQVTDQDVKGSIILVIVINVLEAGEVIPVACISVNISASVDVEIARSNIVGRLELDKFSIYLKWSKIGKLHIQTIQLDESKKFSAPSTTYTSQPMQTSISGTADNRVPPPPVRIFASDKSSHTAISSTGTAVSIPAHVSAGPSAALQYQSSNNEVRPPMVSGIMPSSHLGRNPPSLAMPKVDGGSNAPSYVQQLPANQPLVNAPTWSIPTQSASLARSASENKVLGHNSVKVEGPSSVAVSRTGPQITADQSFRPFINQTTPGNLSSMNKPLQGVNIVQPPMIPSHIDIAKIVQKLLQPKLPELPTWNPPSRDYISKALTCQMCELAVNEVDTVLLCDACEKGFHLKCLQPSVLRGIHNRVDWHCMRCLSLSGGKALPPKYGRVMRSSSTPQKLPSNTGDIQPSSENKVGSLDPNVNLQKLPTNVSSVPAVTAGNDNAQPPFDPEAPDTKDIQVTSISSNINHIDEKPADPNISIKSLSAASGPSVGLPGASSVQQIYSDFEASICKQTSESETLPKLSEPGNCDNLQSSQDFQVEQTVSQGNAELPSDKHVDNSLMNKKIQESYGGENLSNNLKSGDQDVAPANFGGSSGTNTECRMQSALSSDNSDGVEWVGDAVQVVDEKKFYQSCCIDGITYRLQSYALFPSTHGKLAPSKLQSMWEDCKTGLKWIKVTKCYFPGDLPGNIGHPCVSEVNELYESNSDGTESASSIRGPCEVLPSDKFKQENDRRSQLGNEASARFQPIFSCRWFYDEIKKLFQPVTS</sequence>
<dbReference type="Proteomes" id="UP000188354">
    <property type="component" value="Chromosome LG11"/>
</dbReference>
<keyword evidence="1" id="KW-0479">Metal-binding</keyword>
<dbReference type="CDD" id="cd04370">
    <property type="entry name" value="BAH"/>
    <property type="match status" value="1"/>
</dbReference>
<reference evidence="8 9" key="1">
    <citation type="journal article" date="2017" name="Plant Biotechnol. J.">
        <title>A comprehensive draft genome sequence for lupin (Lupinus angustifolius), an emerging health food: insights into plant-microbe interactions and legume evolution.</title>
        <authorList>
            <person name="Hane J.K."/>
            <person name="Ming Y."/>
            <person name="Kamphuis L.G."/>
            <person name="Nelson M.N."/>
            <person name="Garg G."/>
            <person name="Atkins C.A."/>
            <person name="Bayer P.E."/>
            <person name="Bravo A."/>
            <person name="Bringans S."/>
            <person name="Cannon S."/>
            <person name="Edwards D."/>
            <person name="Foley R."/>
            <person name="Gao L.L."/>
            <person name="Harrison M.J."/>
            <person name="Huang W."/>
            <person name="Hurgobin B."/>
            <person name="Li S."/>
            <person name="Liu C.W."/>
            <person name="McGrath A."/>
            <person name="Morahan G."/>
            <person name="Murray J."/>
            <person name="Weller J."/>
            <person name="Jian J."/>
            <person name="Singh K.B."/>
        </authorList>
    </citation>
    <scope>NUCLEOTIDE SEQUENCE [LARGE SCALE GENOMIC DNA]</scope>
    <source>
        <strain evidence="9">cv. Tanjil</strain>
        <tissue evidence="8">Whole plant</tissue>
    </source>
</reference>
<proteinExistence type="predicted"/>
<dbReference type="PROSITE" id="PS01359">
    <property type="entry name" value="ZF_PHD_1"/>
    <property type="match status" value="1"/>
</dbReference>